<proteinExistence type="predicted"/>
<dbReference type="AlphaFoldDB" id="N9P191"/>
<protein>
    <submittedName>
        <fullName evidence="1">Uncharacterized protein</fullName>
    </submittedName>
</protein>
<dbReference type="Proteomes" id="UP000013101">
    <property type="component" value="Unassembled WGS sequence"/>
</dbReference>
<organism evidence="1 2">
    <name type="scientific">Acinetobacter variabilis</name>
    <dbReference type="NCBI Taxonomy" id="70346"/>
    <lineage>
        <taxon>Bacteria</taxon>
        <taxon>Pseudomonadati</taxon>
        <taxon>Pseudomonadota</taxon>
        <taxon>Gammaproteobacteria</taxon>
        <taxon>Moraxellales</taxon>
        <taxon>Moraxellaceae</taxon>
        <taxon>Acinetobacter</taxon>
    </lineage>
</organism>
<reference evidence="1 2" key="1">
    <citation type="submission" date="2013-02" db="EMBL/GenBank/DDBJ databases">
        <title>The Genome Sequence of Acinetobacter sp. NIPH 2171.</title>
        <authorList>
            <consortium name="The Broad Institute Genome Sequencing Platform"/>
            <consortium name="The Broad Institute Genome Sequencing Center for Infectious Disease"/>
            <person name="Cerqueira G."/>
            <person name="Feldgarden M."/>
            <person name="Courvalin P."/>
            <person name="Perichon B."/>
            <person name="Grillot-Courvalin C."/>
            <person name="Clermont D."/>
            <person name="Rocha E."/>
            <person name="Yoon E.-J."/>
            <person name="Nemec A."/>
            <person name="Walker B."/>
            <person name="Young S.K."/>
            <person name="Zeng Q."/>
            <person name="Gargeya S."/>
            <person name="Fitzgerald M."/>
            <person name="Haas B."/>
            <person name="Abouelleil A."/>
            <person name="Alvarado L."/>
            <person name="Arachchi H.M."/>
            <person name="Berlin A.M."/>
            <person name="Chapman S.B."/>
            <person name="Dewar J."/>
            <person name="Goldberg J."/>
            <person name="Griggs A."/>
            <person name="Gujja S."/>
            <person name="Hansen M."/>
            <person name="Howarth C."/>
            <person name="Imamovic A."/>
            <person name="Larimer J."/>
            <person name="McCowan C."/>
            <person name="Murphy C."/>
            <person name="Neiman D."/>
            <person name="Pearson M."/>
            <person name="Priest M."/>
            <person name="Roberts A."/>
            <person name="Saif S."/>
            <person name="Shea T."/>
            <person name="Sisk P."/>
            <person name="Sykes S."/>
            <person name="Wortman J."/>
            <person name="Nusbaum C."/>
            <person name="Birren B."/>
        </authorList>
    </citation>
    <scope>NUCLEOTIDE SEQUENCE [LARGE SCALE GENOMIC DNA]</scope>
    <source>
        <strain evidence="1 2">NIPH 2171</strain>
    </source>
</reference>
<comment type="caution">
    <text evidence="1">The sequence shown here is derived from an EMBL/GenBank/DDBJ whole genome shotgun (WGS) entry which is preliminary data.</text>
</comment>
<name>N9P191_9GAMM</name>
<evidence type="ECO:0000313" key="2">
    <source>
        <dbReference type="Proteomes" id="UP000013101"/>
    </source>
</evidence>
<evidence type="ECO:0000313" key="1">
    <source>
        <dbReference type="EMBL" id="ENX11506.1"/>
    </source>
</evidence>
<accession>N9P191</accession>
<sequence length="103" mass="12036">MTAELQQQILQSFLFLCNEINMIDNSTGETFYPMPYQEITECIYELEFEFSAELNSVIEGLIEPLKKLLKLDGLPIEEAKTELNRKSVHILNAYKRFVSHNNY</sequence>
<dbReference type="EMBL" id="APRS01000002">
    <property type="protein sequence ID" value="ENX11506.1"/>
    <property type="molecule type" value="Genomic_DNA"/>
</dbReference>
<dbReference type="HOGENOM" id="CLU_2257612_0_0_6"/>
<gene>
    <name evidence="1" type="ORF">F897_00355</name>
</gene>